<dbReference type="SUPFAM" id="SSF50249">
    <property type="entry name" value="Nucleic acid-binding proteins"/>
    <property type="match status" value="1"/>
</dbReference>
<dbReference type="EMBL" id="JALHLF010000017">
    <property type="protein sequence ID" value="MCJ2182447.1"/>
    <property type="molecule type" value="Genomic_DNA"/>
</dbReference>
<feature type="domain" description="ChsH2 C-terminal OB-fold" evidence="1">
    <location>
        <begin position="35"/>
        <end position="76"/>
    </location>
</feature>
<evidence type="ECO:0000313" key="3">
    <source>
        <dbReference type="EMBL" id="MCJ2182447.1"/>
    </source>
</evidence>
<comment type="caution">
    <text evidence="3">The sequence shown here is derived from an EMBL/GenBank/DDBJ whole genome shotgun (WGS) entry which is preliminary data.</text>
</comment>
<evidence type="ECO:0000259" key="2">
    <source>
        <dbReference type="Pfam" id="PF12172"/>
    </source>
</evidence>
<evidence type="ECO:0000259" key="1">
    <source>
        <dbReference type="Pfam" id="PF01796"/>
    </source>
</evidence>
<dbReference type="RefSeq" id="WP_244018387.1">
    <property type="nucleotide sequence ID" value="NZ_JALHLF010000017.1"/>
</dbReference>
<gene>
    <name evidence="3" type="ORF">MTR62_07000</name>
</gene>
<name>A0ABT0BBL0_9SPHN</name>
<dbReference type="InterPro" id="IPR022002">
    <property type="entry name" value="ChsH2_Znr"/>
</dbReference>
<proteinExistence type="predicted"/>
<organism evidence="3 4">
    <name type="scientific">Novosphingobium organovorum</name>
    <dbReference type="NCBI Taxonomy" id="2930092"/>
    <lineage>
        <taxon>Bacteria</taxon>
        <taxon>Pseudomonadati</taxon>
        <taxon>Pseudomonadota</taxon>
        <taxon>Alphaproteobacteria</taxon>
        <taxon>Sphingomonadales</taxon>
        <taxon>Sphingomonadaceae</taxon>
        <taxon>Novosphingobium</taxon>
    </lineage>
</organism>
<keyword evidence="4" id="KW-1185">Reference proteome</keyword>
<evidence type="ECO:0000313" key="4">
    <source>
        <dbReference type="Proteomes" id="UP001162881"/>
    </source>
</evidence>
<protein>
    <submittedName>
        <fullName evidence="3">Zinc ribbon domain-containing protein</fullName>
    </submittedName>
</protein>
<accession>A0ABT0BBL0</accession>
<dbReference type="Pfam" id="PF01796">
    <property type="entry name" value="OB_ChsH2_C"/>
    <property type="match status" value="1"/>
</dbReference>
<dbReference type="PANTHER" id="PTHR34075">
    <property type="entry name" value="BLR3430 PROTEIN"/>
    <property type="match status" value="1"/>
</dbReference>
<dbReference type="Proteomes" id="UP001162881">
    <property type="component" value="Unassembled WGS sequence"/>
</dbReference>
<feature type="domain" description="ChsH2 rubredoxin-like zinc ribbon" evidence="2">
    <location>
        <begin position="5"/>
        <end position="30"/>
    </location>
</feature>
<dbReference type="InterPro" id="IPR052513">
    <property type="entry name" value="Thioester_dehydratase-like"/>
</dbReference>
<sequence>MTISIQRCQSCGTFNYPAHAVCGNCLSDALADCAIEGRGVLLALSTVHHSLDPEWRAHLPVQLATVDLDCGVQVICFAEPGLQTPARVCLAPSQDRPGVWIARAQDA</sequence>
<dbReference type="PANTHER" id="PTHR34075:SF5">
    <property type="entry name" value="BLR3430 PROTEIN"/>
    <property type="match status" value="1"/>
</dbReference>
<dbReference type="InterPro" id="IPR002878">
    <property type="entry name" value="ChsH2_C"/>
</dbReference>
<dbReference type="Pfam" id="PF12172">
    <property type="entry name" value="zf-ChsH2"/>
    <property type="match status" value="1"/>
</dbReference>
<reference evidence="3" key="1">
    <citation type="submission" date="2022-03" db="EMBL/GenBank/DDBJ databases">
        <title>Identification of a novel bacterium isolated from mangrove sediments.</title>
        <authorList>
            <person name="Pan X."/>
        </authorList>
    </citation>
    <scope>NUCLEOTIDE SEQUENCE</scope>
    <source>
        <strain evidence="3">B1949</strain>
    </source>
</reference>
<dbReference type="InterPro" id="IPR012340">
    <property type="entry name" value="NA-bd_OB-fold"/>
</dbReference>